<keyword evidence="2" id="KW-0472">Membrane</keyword>
<keyword evidence="4" id="KW-1185">Reference proteome</keyword>
<proteinExistence type="predicted"/>
<evidence type="ECO:0000313" key="4">
    <source>
        <dbReference type="Proteomes" id="UP000799767"/>
    </source>
</evidence>
<gene>
    <name evidence="3" type="ORF">BDY17DRAFT_298913</name>
</gene>
<name>A0A6A6PRZ6_9PEZI</name>
<evidence type="ECO:0000256" key="2">
    <source>
        <dbReference type="SAM" id="Phobius"/>
    </source>
</evidence>
<dbReference type="Proteomes" id="UP000799767">
    <property type="component" value="Unassembled WGS sequence"/>
</dbReference>
<organism evidence="3 4">
    <name type="scientific">Neohortaea acidophila</name>
    <dbReference type="NCBI Taxonomy" id="245834"/>
    <lineage>
        <taxon>Eukaryota</taxon>
        <taxon>Fungi</taxon>
        <taxon>Dikarya</taxon>
        <taxon>Ascomycota</taxon>
        <taxon>Pezizomycotina</taxon>
        <taxon>Dothideomycetes</taxon>
        <taxon>Dothideomycetidae</taxon>
        <taxon>Mycosphaerellales</taxon>
        <taxon>Teratosphaeriaceae</taxon>
        <taxon>Neohortaea</taxon>
    </lineage>
</organism>
<feature type="region of interest" description="Disordered" evidence="1">
    <location>
        <begin position="1"/>
        <end position="30"/>
    </location>
</feature>
<feature type="transmembrane region" description="Helical" evidence="2">
    <location>
        <begin position="94"/>
        <end position="113"/>
    </location>
</feature>
<dbReference type="EMBL" id="MU001636">
    <property type="protein sequence ID" value="KAF2482655.1"/>
    <property type="molecule type" value="Genomic_DNA"/>
</dbReference>
<accession>A0A6A6PRZ6</accession>
<dbReference type="OrthoDB" id="5403641at2759"/>
<dbReference type="AlphaFoldDB" id="A0A6A6PRZ6"/>
<reference evidence="3" key="1">
    <citation type="journal article" date="2020" name="Stud. Mycol.">
        <title>101 Dothideomycetes genomes: a test case for predicting lifestyles and emergence of pathogens.</title>
        <authorList>
            <person name="Haridas S."/>
            <person name="Albert R."/>
            <person name="Binder M."/>
            <person name="Bloem J."/>
            <person name="Labutti K."/>
            <person name="Salamov A."/>
            <person name="Andreopoulos B."/>
            <person name="Baker S."/>
            <person name="Barry K."/>
            <person name="Bills G."/>
            <person name="Bluhm B."/>
            <person name="Cannon C."/>
            <person name="Castanera R."/>
            <person name="Culley D."/>
            <person name="Daum C."/>
            <person name="Ezra D."/>
            <person name="Gonzalez J."/>
            <person name="Henrissat B."/>
            <person name="Kuo A."/>
            <person name="Liang C."/>
            <person name="Lipzen A."/>
            <person name="Lutzoni F."/>
            <person name="Magnuson J."/>
            <person name="Mondo S."/>
            <person name="Nolan M."/>
            <person name="Ohm R."/>
            <person name="Pangilinan J."/>
            <person name="Park H.-J."/>
            <person name="Ramirez L."/>
            <person name="Alfaro M."/>
            <person name="Sun H."/>
            <person name="Tritt A."/>
            <person name="Yoshinaga Y."/>
            <person name="Zwiers L.-H."/>
            <person name="Turgeon B."/>
            <person name="Goodwin S."/>
            <person name="Spatafora J."/>
            <person name="Crous P."/>
            <person name="Grigoriev I."/>
        </authorList>
    </citation>
    <scope>NUCLEOTIDE SEQUENCE</scope>
    <source>
        <strain evidence="3">CBS 113389</strain>
    </source>
</reference>
<evidence type="ECO:0000256" key="1">
    <source>
        <dbReference type="SAM" id="MobiDB-lite"/>
    </source>
</evidence>
<feature type="transmembrane region" description="Helical" evidence="2">
    <location>
        <begin position="119"/>
        <end position="139"/>
    </location>
</feature>
<protein>
    <submittedName>
        <fullName evidence="3">Uncharacterized protein</fullName>
    </submittedName>
</protein>
<sequence length="230" mass="25700">MVEVRLNADRPREEPRGRFERGRRQDVSRLEHRGNPIHIRHPIITCTSLKNTPRDPTMSLANDEQHPTSIASLLRSVGGWVAPSGRGIFMFNMLTSNMASAALGGVTTAYLTAWVGPLAAVGFTIGSCIGFVSSAIFYWRSAQALAMKAFDDFPELMMLHLIRNYRTQGFDKIPIKTSKDRLAFRSRLQNELSLRCLLMAAWHTAAPAIEEVSSRREAALVDRLTSVEED</sequence>
<dbReference type="RefSeq" id="XP_033589225.1">
    <property type="nucleotide sequence ID" value="XM_033733820.1"/>
</dbReference>
<keyword evidence="2" id="KW-1133">Transmembrane helix</keyword>
<evidence type="ECO:0000313" key="3">
    <source>
        <dbReference type="EMBL" id="KAF2482655.1"/>
    </source>
</evidence>
<dbReference type="GeneID" id="54474822"/>
<keyword evidence="2" id="KW-0812">Transmembrane</keyword>